<dbReference type="PANTHER" id="PTHR42951">
    <property type="entry name" value="METALLO-BETA-LACTAMASE DOMAIN-CONTAINING"/>
    <property type="match status" value="1"/>
</dbReference>
<organism evidence="2">
    <name type="scientific">marine metagenome</name>
    <dbReference type="NCBI Taxonomy" id="408172"/>
    <lineage>
        <taxon>unclassified sequences</taxon>
        <taxon>metagenomes</taxon>
        <taxon>ecological metagenomes</taxon>
    </lineage>
</organism>
<dbReference type="InterPro" id="IPR001279">
    <property type="entry name" value="Metallo-B-lactamas"/>
</dbReference>
<sequence>MVAQVDYETTRIAEGVYQFRWQGHNAFFVVTPSGVLAVDPISMEAAAQYAEEISRVAPNVPLRAIVYSHEDADHATGAPALMSAMGVSVPIIAQRNALKNLAQVTNPDLPAPTLTYQEFMSLTLGGRVIELHYIGANHSDNSTVVYVPDVKVAFAVDFVSNDRVAFQELPNWRFPDVFDSVPRLLDLDFEVIVFGHGLAGDRAAIHRQIAYYDDLRAAVRRAVEAGWSEDRAAAEVRLPKYGNWLQYDAWFSMNVRGVYRWMAGR</sequence>
<dbReference type="InterPro" id="IPR050855">
    <property type="entry name" value="NDM-1-like"/>
</dbReference>
<evidence type="ECO:0000259" key="1">
    <source>
        <dbReference type="SMART" id="SM00849"/>
    </source>
</evidence>
<reference evidence="2" key="1">
    <citation type="submission" date="2018-05" db="EMBL/GenBank/DDBJ databases">
        <authorList>
            <person name="Lanie J.A."/>
            <person name="Ng W.-L."/>
            <person name="Kazmierczak K.M."/>
            <person name="Andrzejewski T.M."/>
            <person name="Davidsen T.M."/>
            <person name="Wayne K.J."/>
            <person name="Tettelin H."/>
            <person name="Glass J.I."/>
            <person name="Rusch D."/>
            <person name="Podicherti R."/>
            <person name="Tsui H.-C.T."/>
            <person name="Winkler M.E."/>
        </authorList>
    </citation>
    <scope>NUCLEOTIDE SEQUENCE</scope>
</reference>
<evidence type="ECO:0000313" key="2">
    <source>
        <dbReference type="EMBL" id="SVA45112.1"/>
    </source>
</evidence>
<dbReference type="SUPFAM" id="SSF56281">
    <property type="entry name" value="Metallo-hydrolase/oxidoreductase"/>
    <property type="match status" value="1"/>
</dbReference>
<dbReference type="SMART" id="SM00849">
    <property type="entry name" value="Lactamase_B"/>
    <property type="match status" value="1"/>
</dbReference>
<proteinExistence type="predicted"/>
<accession>A0A381VY16</accession>
<dbReference type="PANTHER" id="PTHR42951:SF22">
    <property type="entry name" value="METALLO BETA-LACTAMASE SUPERFAMILY LIPOPROTEIN"/>
    <property type="match status" value="1"/>
</dbReference>
<dbReference type="InterPro" id="IPR036866">
    <property type="entry name" value="RibonucZ/Hydroxyglut_hydro"/>
</dbReference>
<dbReference type="EMBL" id="UINC01010113">
    <property type="protein sequence ID" value="SVA45112.1"/>
    <property type="molecule type" value="Genomic_DNA"/>
</dbReference>
<dbReference type="Pfam" id="PF00753">
    <property type="entry name" value="Lactamase_B"/>
    <property type="match status" value="1"/>
</dbReference>
<dbReference type="AlphaFoldDB" id="A0A381VY16"/>
<gene>
    <name evidence="2" type="ORF">METZ01_LOCUS97966</name>
</gene>
<protein>
    <recommendedName>
        <fullName evidence="1">Metallo-beta-lactamase domain-containing protein</fullName>
    </recommendedName>
</protein>
<dbReference type="Gene3D" id="3.60.15.10">
    <property type="entry name" value="Ribonuclease Z/Hydroxyacylglutathione hydrolase-like"/>
    <property type="match status" value="1"/>
</dbReference>
<name>A0A381VY16_9ZZZZ</name>
<feature type="domain" description="Metallo-beta-lactamase" evidence="1">
    <location>
        <begin position="23"/>
        <end position="196"/>
    </location>
</feature>